<keyword evidence="1" id="KW-0540">Nuclease</keyword>
<organism evidence="16 17">
    <name type="scientific">Psittacicella hinzii</name>
    <dbReference type="NCBI Taxonomy" id="2028575"/>
    <lineage>
        <taxon>Bacteria</taxon>
        <taxon>Pseudomonadati</taxon>
        <taxon>Pseudomonadota</taxon>
        <taxon>Gammaproteobacteria</taxon>
        <taxon>Pasteurellales</taxon>
        <taxon>Psittacicellaceae</taxon>
        <taxon>Psittacicella</taxon>
    </lineage>
</organism>
<keyword evidence="9" id="KW-0234">DNA repair</keyword>
<dbReference type="SUPFAM" id="SSF52980">
    <property type="entry name" value="Restriction endonuclease-like"/>
    <property type="match status" value="1"/>
</dbReference>
<evidence type="ECO:0000256" key="6">
    <source>
        <dbReference type="ARBA" id="ARBA00022839"/>
    </source>
</evidence>
<name>A0A3A1Y5T7_9GAMM</name>
<reference evidence="16 17" key="1">
    <citation type="submission" date="2017-08" db="EMBL/GenBank/DDBJ databases">
        <title>Reclassification of Bisgaard taxon 37 and 44.</title>
        <authorList>
            <person name="Christensen H."/>
        </authorList>
    </citation>
    <scope>NUCLEOTIDE SEQUENCE [LARGE SCALE GENOMIC DNA]</scope>
    <source>
        <strain evidence="16 17">B96_3</strain>
    </source>
</reference>
<dbReference type="InterPro" id="IPR014017">
    <property type="entry name" value="DNA_helicase_UvrD-like_C"/>
</dbReference>
<dbReference type="GO" id="GO:0009338">
    <property type="term" value="C:exodeoxyribonuclease V complex"/>
    <property type="evidence" value="ECO:0007669"/>
    <property type="project" value="TreeGrafter"/>
</dbReference>
<proteinExistence type="predicted"/>
<dbReference type="SUPFAM" id="SSF52540">
    <property type="entry name" value="P-loop containing nucleoside triphosphate hydrolases"/>
    <property type="match status" value="1"/>
</dbReference>
<feature type="binding site" evidence="14">
    <location>
        <begin position="19"/>
        <end position="26"/>
    </location>
    <ligand>
        <name>ATP</name>
        <dbReference type="ChEBI" id="CHEBI:30616"/>
    </ligand>
</feature>
<accession>A0A3A1Y5T7</accession>
<evidence type="ECO:0000256" key="10">
    <source>
        <dbReference type="ARBA" id="ARBA00023235"/>
    </source>
</evidence>
<dbReference type="InterPro" id="IPR014016">
    <property type="entry name" value="UvrD-like_ATP-bd"/>
</dbReference>
<dbReference type="InterPro" id="IPR011335">
    <property type="entry name" value="Restrct_endonuc-II-like"/>
</dbReference>
<dbReference type="GO" id="GO:0005524">
    <property type="term" value="F:ATP binding"/>
    <property type="evidence" value="ECO:0007669"/>
    <property type="project" value="UniProtKB-UniRule"/>
</dbReference>
<evidence type="ECO:0000313" key="16">
    <source>
        <dbReference type="EMBL" id="RIY31557.1"/>
    </source>
</evidence>
<dbReference type="GO" id="GO:0005829">
    <property type="term" value="C:cytosol"/>
    <property type="evidence" value="ECO:0007669"/>
    <property type="project" value="TreeGrafter"/>
</dbReference>
<dbReference type="InterPro" id="IPR000212">
    <property type="entry name" value="DNA_helicase_UvrD/REP"/>
</dbReference>
<dbReference type="PROSITE" id="PS51198">
    <property type="entry name" value="UVRD_HELICASE_ATP_BIND"/>
    <property type="match status" value="1"/>
</dbReference>
<dbReference type="RefSeq" id="WP_119525546.1">
    <property type="nucleotide sequence ID" value="NZ_NRHC01000088.1"/>
</dbReference>
<evidence type="ECO:0000256" key="8">
    <source>
        <dbReference type="ARBA" id="ARBA00023125"/>
    </source>
</evidence>
<dbReference type="PANTHER" id="PTHR11070:SF23">
    <property type="entry name" value="RECBCD ENZYME SUBUNIT RECB"/>
    <property type="match status" value="1"/>
</dbReference>
<evidence type="ECO:0000256" key="9">
    <source>
        <dbReference type="ARBA" id="ARBA00023204"/>
    </source>
</evidence>
<dbReference type="Pfam" id="PF13361">
    <property type="entry name" value="UvrD_C"/>
    <property type="match status" value="1"/>
</dbReference>
<dbReference type="Gene3D" id="1.10.486.10">
    <property type="entry name" value="PCRA, domain 4"/>
    <property type="match status" value="1"/>
</dbReference>
<dbReference type="Gene3D" id="3.40.50.300">
    <property type="entry name" value="P-loop containing nucleotide triphosphate hydrolases"/>
    <property type="match status" value="4"/>
</dbReference>
<keyword evidence="10" id="KW-0413">Isomerase</keyword>
<gene>
    <name evidence="16" type="ORF">CKF54_06470</name>
</gene>
<dbReference type="InterPro" id="IPR027417">
    <property type="entry name" value="P-loop_NTPase"/>
</dbReference>
<protein>
    <recommendedName>
        <fullName evidence="12">DNA 3'-5' helicase</fullName>
        <ecNumber evidence="12">5.6.2.4</ecNumber>
    </recommendedName>
</protein>
<dbReference type="GO" id="GO:0000725">
    <property type="term" value="P:recombinational repair"/>
    <property type="evidence" value="ECO:0007669"/>
    <property type="project" value="TreeGrafter"/>
</dbReference>
<evidence type="ECO:0000256" key="14">
    <source>
        <dbReference type="PROSITE-ProRule" id="PRU00560"/>
    </source>
</evidence>
<keyword evidence="5 14" id="KW-0347">Helicase</keyword>
<keyword evidence="7 14" id="KW-0067">ATP-binding</keyword>
<evidence type="ECO:0000256" key="13">
    <source>
        <dbReference type="ARBA" id="ARBA00048988"/>
    </source>
</evidence>
<evidence type="ECO:0000256" key="2">
    <source>
        <dbReference type="ARBA" id="ARBA00022741"/>
    </source>
</evidence>
<evidence type="ECO:0000256" key="4">
    <source>
        <dbReference type="ARBA" id="ARBA00022801"/>
    </source>
</evidence>
<dbReference type="OrthoDB" id="9810135at2"/>
<keyword evidence="3" id="KW-0227">DNA damage</keyword>
<dbReference type="InterPro" id="IPR011604">
    <property type="entry name" value="PDDEXK-like_dom_sf"/>
</dbReference>
<evidence type="ECO:0000256" key="7">
    <source>
        <dbReference type="ARBA" id="ARBA00022840"/>
    </source>
</evidence>
<dbReference type="GO" id="GO:0004527">
    <property type="term" value="F:exonuclease activity"/>
    <property type="evidence" value="ECO:0007669"/>
    <property type="project" value="UniProtKB-KW"/>
</dbReference>
<evidence type="ECO:0000256" key="5">
    <source>
        <dbReference type="ARBA" id="ARBA00022806"/>
    </source>
</evidence>
<dbReference type="EC" id="5.6.2.4" evidence="12"/>
<dbReference type="EMBL" id="NRHC01000088">
    <property type="protein sequence ID" value="RIY31557.1"/>
    <property type="molecule type" value="Genomic_DNA"/>
</dbReference>
<dbReference type="GO" id="GO:0003677">
    <property type="term" value="F:DNA binding"/>
    <property type="evidence" value="ECO:0007669"/>
    <property type="project" value="UniProtKB-KW"/>
</dbReference>
<sequence>MQEFDSFNFKLNQNSIIEASAGTGKTYSIVNMFIRLLLNLGGELEENGEITPQILDRSYKAKEILLVTFTNNSVDEMQERVTSRMHELRQYLFALKQTKSKDNLTNLEALQHFLTQEKVDDFTLKCLSQICQEDRLEESYKILDQEIFTNDFSIKTLDKFIGDAVLDVDHELDPATLKSLPVEDINPKENDRRIDLFQLSLSQTIREQVALVDRLGHSGIDIFNKLCNHDWGFASSKELTPSENYFSSSSFGGREEGFAFMPAKNSLLQFITGTVYKNISPDDVAKLYQQYGLDDKTTLYDLYLQLQLEQESKHVKAFNTLRIFFTHKVLKRYLNHSFTNKELDLTGKAFLLLQNINPASIAIIREKFKFIFIDEFQDTSPVQFEIVKRFFIDDINEEIGSKQNRGLIMIGDPKQAIYAFRGADIFNYFEAQDKAVKAPVLSRNFRSSQPFVEACNYLFTANNRFFNLPQIKYQLVTAGNPKNSTLIFADANGNEEILSPFNLIGSMPEDGVKGANATNDFFEGIANFIAHLVTMGKNGQLYLQGKDNTKQPVSAKDICFLSRNNNDLERVALILKREYNIDCDFNRDNIDQNSTILEDITLALRAIVEPDNQTLVRKFIYSSLSGLTFNQIHNALNQAHAYQEVREKLVRWQDIWQTRGLLAAIDKLIQENLIFSGIRVPQDFIENVWQVYNLLFESLDDVKNKERVLLQLNNPQFIKNFYDSAKVYLTKSNKNFTLHQGDSEKNKESVTMMTIHSSKGLEFKIVIAAQTFNFANSNRVENEVRDWNLNNVLPGFKDFYDFSNAIDHRFYQDISASDEARTLYVGATRAKAATFYFFNRGSIDFPLPKEYIEKHLTTNPLDNPSNFDEQKQFASYNAQAYQEFALQSNQVEVHKLLSFYQQEKYLYDLEQIPRTKFFELLPGYVLAAYEQVYHPSNSFYQSYALPEIKAVPATLGDKEYYFVGVHPAYASSLTNFVAQIQQQAHQLEANTNQQVNTHTSQSKEQTLKVKQLELLGQSLTAEEIAVSNHNNFLLPVKTNQDLRKNLPFNQRLSFTQVKDSFVQQLAQEELVIEEEDSDASVTLSDQVNLLKNKNGQRELSDADEEQLLETPWYSAEESNSFAGLEYATNPEEFALAMRYLPRGNEFGILVHEFYENYFNQVKTNPNPLSQQINDFFNGQSNLVKQLIRTSMDYPLLDLDTLRNTNSLELALKSSKQDANILRLNLANKVETIEATTEWEFYFNKINNEKFTQLIPRFVDILAKHKVIKLKDNASLEQIKLDQFKGLVDLILISEQEFFIIDYKTNMLGSHPNDYLPQALEKTMQDTGYILQMYLYLAAVYSYCRQNLFANQPQALKQIKFIGMYLFIRGNMYSPSINQEQELVKHGVYAQMPSHKLLNELSDLIIHLDKD</sequence>
<evidence type="ECO:0000256" key="11">
    <source>
        <dbReference type="ARBA" id="ARBA00034617"/>
    </source>
</evidence>
<keyword evidence="8" id="KW-0238">DNA-binding</keyword>
<feature type="domain" description="UvrD-like helicase ATP-binding" evidence="15">
    <location>
        <begin position="1"/>
        <end position="448"/>
    </location>
</feature>
<keyword evidence="6" id="KW-0269">Exonuclease</keyword>
<comment type="caution">
    <text evidence="16">The sequence shown here is derived from an EMBL/GenBank/DDBJ whole genome shotgun (WGS) entry which is preliminary data.</text>
</comment>
<comment type="catalytic activity">
    <reaction evidence="11">
        <text>Couples ATP hydrolysis with the unwinding of duplex DNA by translocating in the 3'-5' direction.</text>
        <dbReference type="EC" id="5.6.2.4"/>
    </reaction>
</comment>
<dbReference type="PANTHER" id="PTHR11070">
    <property type="entry name" value="UVRD / RECB / PCRA DNA HELICASE FAMILY MEMBER"/>
    <property type="match status" value="1"/>
</dbReference>
<dbReference type="Pfam" id="PF00580">
    <property type="entry name" value="UvrD-helicase"/>
    <property type="match status" value="1"/>
</dbReference>
<dbReference type="Gene3D" id="3.90.320.10">
    <property type="match status" value="1"/>
</dbReference>
<evidence type="ECO:0000313" key="17">
    <source>
        <dbReference type="Proteomes" id="UP000265691"/>
    </source>
</evidence>
<evidence type="ECO:0000256" key="12">
    <source>
        <dbReference type="ARBA" id="ARBA00034808"/>
    </source>
</evidence>
<dbReference type="GO" id="GO:0043138">
    <property type="term" value="F:3'-5' DNA helicase activity"/>
    <property type="evidence" value="ECO:0007669"/>
    <property type="project" value="UniProtKB-EC"/>
</dbReference>
<comment type="catalytic activity">
    <reaction evidence="13">
        <text>ATP + H2O = ADP + phosphate + H(+)</text>
        <dbReference type="Rhea" id="RHEA:13065"/>
        <dbReference type="ChEBI" id="CHEBI:15377"/>
        <dbReference type="ChEBI" id="CHEBI:15378"/>
        <dbReference type="ChEBI" id="CHEBI:30616"/>
        <dbReference type="ChEBI" id="CHEBI:43474"/>
        <dbReference type="ChEBI" id="CHEBI:456216"/>
        <dbReference type="EC" id="5.6.2.4"/>
    </reaction>
</comment>
<evidence type="ECO:0000256" key="1">
    <source>
        <dbReference type="ARBA" id="ARBA00022722"/>
    </source>
</evidence>
<evidence type="ECO:0000256" key="3">
    <source>
        <dbReference type="ARBA" id="ARBA00022763"/>
    </source>
</evidence>
<evidence type="ECO:0000259" key="15">
    <source>
        <dbReference type="PROSITE" id="PS51198"/>
    </source>
</evidence>
<keyword evidence="17" id="KW-1185">Reference proteome</keyword>
<keyword evidence="2 14" id="KW-0547">Nucleotide-binding</keyword>
<dbReference type="Proteomes" id="UP000265691">
    <property type="component" value="Unassembled WGS sequence"/>
</dbReference>
<keyword evidence="4 14" id="KW-0378">Hydrolase</keyword>